<evidence type="ECO:0000256" key="19">
    <source>
        <dbReference type="ARBA" id="ARBA00030418"/>
    </source>
</evidence>
<evidence type="ECO:0000256" key="23">
    <source>
        <dbReference type="SAM" id="SignalP"/>
    </source>
</evidence>
<evidence type="ECO:0000256" key="20">
    <source>
        <dbReference type="ARBA" id="ARBA00031355"/>
    </source>
</evidence>
<evidence type="ECO:0000256" key="22">
    <source>
        <dbReference type="ARBA" id="ARBA00049238"/>
    </source>
</evidence>
<evidence type="ECO:0000256" key="21">
    <source>
        <dbReference type="ARBA" id="ARBA00031840"/>
    </source>
</evidence>
<dbReference type="EC" id="3.2.2.6" evidence="4"/>
<dbReference type="Gene3D" id="1.20.82.10">
    <property type="entry name" value="ADP Ribosyl Cyclase, Chain A, domain 1"/>
    <property type="match status" value="1"/>
</dbReference>
<dbReference type="SUPFAM" id="SSF52309">
    <property type="entry name" value="N-(deoxy)ribosyltransferase-like"/>
    <property type="match status" value="1"/>
</dbReference>
<gene>
    <name evidence="24" type="ORF">SPARVUS_LOCUS10941971</name>
</gene>
<proteinExistence type="inferred from homology"/>
<evidence type="ECO:0000313" key="25">
    <source>
        <dbReference type="Proteomes" id="UP001162483"/>
    </source>
</evidence>
<keyword evidence="16" id="KW-0325">Glycoprotein</keyword>
<evidence type="ECO:0000256" key="2">
    <source>
        <dbReference type="ARBA" id="ARBA00005406"/>
    </source>
</evidence>
<evidence type="ECO:0000313" key="24">
    <source>
        <dbReference type="EMBL" id="CAI9589742.1"/>
    </source>
</evidence>
<evidence type="ECO:0000256" key="1">
    <source>
        <dbReference type="ARBA" id="ARBA00004606"/>
    </source>
</evidence>
<evidence type="ECO:0000256" key="9">
    <source>
        <dbReference type="ARBA" id="ARBA00022801"/>
    </source>
</evidence>
<dbReference type="Pfam" id="PF02267">
    <property type="entry name" value="Rib_hydrolayse"/>
    <property type="match status" value="1"/>
</dbReference>
<dbReference type="PANTHER" id="PTHR10912">
    <property type="entry name" value="ADP-RIBOSYL CYCLASE"/>
    <property type="match status" value="1"/>
</dbReference>
<reference evidence="24" key="1">
    <citation type="submission" date="2023-05" db="EMBL/GenBank/DDBJ databases">
        <authorList>
            <person name="Stuckert A."/>
        </authorList>
    </citation>
    <scope>NUCLEOTIDE SEQUENCE</scope>
</reference>
<evidence type="ECO:0000256" key="7">
    <source>
        <dbReference type="ARBA" id="ARBA00022679"/>
    </source>
</evidence>
<dbReference type="Gene3D" id="3.40.50.720">
    <property type="entry name" value="NAD(P)-binding Rossmann-like Domain"/>
    <property type="match status" value="1"/>
</dbReference>
<comment type="catalytic activity">
    <reaction evidence="22">
        <text>NAD(+) + H2O = ADP-D-ribose + nicotinamide + H(+)</text>
        <dbReference type="Rhea" id="RHEA:16301"/>
        <dbReference type="ChEBI" id="CHEBI:15377"/>
        <dbReference type="ChEBI" id="CHEBI:15378"/>
        <dbReference type="ChEBI" id="CHEBI:17154"/>
        <dbReference type="ChEBI" id="CHEBI:57540"/>
        <dbReference type="ChEBI" id="CHEBI:57967"/>
        <dbReference type="EC" id="3.2.2.6"/>
    </reaction>
</comment>
<evidence type="ECO:0000256" key="15">
    <source>
        <dbReference type="ARBA" id="ARBA00023157"/>
    </source>
</evidence>
<name>A0ABN9EZJ7_9NEOB</name>
<accession>A0ABN9EZJ7</accession>
<feature type="signal peptide" evidence="23">
    <location>
        <begin position="1"/>
        <end position="27"/>
    </location>
</feature>
<evidence type="ECO:0000256" key="13">
    <source>
        <dbReference type="ARBA" id="ARBA00023027"/>
    </source>
</evidence>
<protein>
    <recommendedName>
        <fullName evidence="6">ADP-ribosyl cyclase/cyclic ADP-ribose hydrolase 1</fullName>
        <ecNumber evidence="5">2.4.99.20</ecNumber>
        <ecNumber evidence="4">3.2.2.6</ecNumber>
    </recommendedName>
    <alternativeName>
        <fullName evidence="21">2'-phospho-ADP-ribosyl cyclase</fullName>
    </alternativeName>
    <alternativeName>
        <fullName evidence="19">2'-phospho-ADP-ribosyl cyclase/2'-phospho-cyclic-ADP-ribose transferase</fullName>
    </alternativeName>
    <alternativeName>
        <fullName evidence="17">2'-phospho-cyclic-ADP-ribose transferase</fullName>
    </alternativeName>
    <alternativeName>
        <fullName evidence="20">ADP-ribosyl cyclase 1</fullName>
    </alternativeName>
    <alternativeName>
        <fullName evidence="18">Cyclic ADP-ribose hydrolase 1</fullName>
    </alternativeName>
</protein>
<sequence>MSRLLWRKSILALAGIILASGFGAAEAQRNLKAPKKRYTGPGTTPNLRNIIIGRCYHYMSLYPATGVKDCSGVWQELTDAVFRKEPCNITEEDYKKLAQVTAQTIPCDKSLLWSRTNDLVHRYTKATESFMTLEDTFLGFLFNGLTWCGKTASPGMNYNACPSWKECTNNSLSSFWKIASATFSQASCGTVHVMLNGSADGAITRKESMLRTVEIPSLNPNKVSEVKLWVIDDIQGQDRNSCNSESLLELQHYIEEHNLAYSCIDNYKPLTTLQCVENPNHPVCNLCSIR</sequence>
<evidence type="ECO:0000256" key="4">
    <source>
        <dbReference type="ARBA" id="ARBA00011982"/>
    </source>
</evidence>
<keyword evidence="9" id="KW-0378">Hydrolase</keyword>
<evidence type="ECO:0000256" key="6">
    <source>
        <dbReference type="ARBA" id="ARBA00015644"/>
    </source>
</evidence>
<evidence type="ECO:0000256" key="11">
    <source>
        <dbReference type="ARBA" id="ARBA00022968"/>
    </source>
</evidence>
<dbReference type="EMBL" id="CATNWA010016089">
    <property type="protein sequence ID" value="CAI9589742.1"/>
    <property type="molecule type" value="Genomic_DNA"/>
</dbReference>
<comment type="subcellular location">
    <subcellularLocation>
        <location evidence="1">Membrane</location>
        <topology evidence="1">Single-pass type II membrane protein</topology>
    </subcellularLocation>
</comment>
<keyword evidence="8" id="KW-0812">Transmembrane</keyword>
<evidence type="ECO:0000256" key="16">
    <source>
        <dbReference type="ARBA" id="ARBA00023180"/>
    </source>
</evidence>
<keyword evidence="13" id="KW-0520">NAD</keyword>
<evidence type="ECO:0000256" key="14">
    <source>
        <dbReference type="ARBA" id="ARBA00023136"/>
    </source>
</evidence>
<keyword evidence="12" id="KW-1133">Transmembrane helix</keyword>
<keyword evidence="10" id="KW-0521">NADP</keyword>
<keyword evidence="14" id="KW-0472">Membrane</keyword>
<evidence type="ECO:0000256" key="10">
    <source>
        <dbReference type="ARBA" id="ARBA00022857"/>
    </source>
</evidence>
<evidence type="ECO:0000256" key="17">
    <source>
        <dbReference type="ARBA" id="ARBA00029787"/>
    </source>
</evidence>
<dbReference type="InterPro" id="IPR003193">
    <property type="entry name" value="ADP-ribosyl_cyclase"/>
</dbReference>
<dbReference type="Proteomes" id="UP001162483">
    <property type="component" value="Unassembled WGS sequence"/>
</dbReference>
<keyword evidence="11" id="KW-0735">Signal-anchor</keyword>
<evidence type="ECO:0000256" key="8">
    <source>
        <dbReference type="ARBA" id="ARBA00022692"/>
    </source>
</evidence>
<organism evidence="24 25">
    <name type="scientific">Staurois parvus</name>
    <dbReference type="NCBI Taxonomy" id="386267"/>
    <lineage>
        <taxon>Eukaryota</taxon>
        <taxon>Metazoa</taxon>
        <taxon>Chordata</taxon>
        <taxon>Craniata</taxon>
        <taxon>Vertebrata</taxon>
        <taxon>Euteleostomi</taxon>
        <taxon>Amphibia</taxon>
        <taxon>Batrachia</taxon>
        <taxon>Anura</taxon>
        <taxon>Neobatrachia</taxon>
        <taxon>Ranoidea</taxon>
        <taxon>Ranidae</taxon>
        <taxon>Staurois</taxon>
    </lineage>
</organism>
<comment type="caution">
    <text evidence="24">The sequence shown here is derived from an EMBL/GenBank/DDBJ whole genome shotgun (WGS) entry which is preliminary data.</text>
</comment>
<keyword evidence="23" id="KW-0732">Signal</keyword>
<evidence type="ECO:0000256" key="3">
    <source>
        <dbReference type="ARBA" id="ARBA00011738"/>
    </source>
</evidence>
<comment type="subunit">
    <text evidence="3">Homodimer.</text>
</comment>
<dbReference type="PANTHER" id="PTHR10912:SF5">
    <property type="entry name" value="ADP-RIBOSYL CYCLASE_CYCLIC ADP-RIBOSE HYDROLASE 1"/>
    <property type="match status" value="1"/>
</dbReference>
<dbReference type="EC" id="2.4.99.20" evidence="5"/>
<feature type="chain" id="PRO_5047160208" description="ADP-ribosyl cyclase/cyclic ADP-ribose hydrolase 1" evidence="23">
    <location>
        <begin position="28"/>
        <end position="290"/>
    </location>
</feature>
<keyword evidence="15" id="KW-1015">Disulfide bond</keyword>
<comment type="similarity">
    <text evidence="2">Belongs to the ADP-ribosyl cyclase family.</text>
</comment>
<keyword evidence="25" id="KW-1185">Reference proteome</keyword>
<evidence type="ECO:0000256" key="18">
    <source>
        <dbReference type="ARBA" id="ARBA00030272"/>
    </source>
</evidence>
<dbReference type="CDD" id="cd04759">
    <property type="entry name" value="Rib_hydrolase"/>
    <property type="match status" value="1"/>
</dbReference>
<evidence type="ECO:0000256" key="5">
    <source>
        <dbReference type="ARBA" id="ARBA00012600"/>
    </source>
</evidence>
<keyword evidence="7" id="KW-0808">Transferase</keyword>
<evidence type="ECO:0000256" key="12">
    <source>
        <dbReference type="ARBA" id="ARBA00022989"/>
    </source>
</evidence>